<sequence length="80" mass="9058">MMLTRKSPLTGKEHTMEIDVSETAIYAWQCGELIQVAMPKLNDGEREFIKTGYTPSDWKRMFSDSDANAPDKDGFVGTRL</sequence>
<dbReference type="EMBL" id="LAZR01035030">
    <property type="protein sequence ID" value="KKL28626.1"/>
    <property type="molecule type" value="Genomic_DNA"/>
</dbReference>
<reference evidence="1" key="1">
    <citation type="journal article" date="2015" name="Nature">
        <title>Complex archaea that bridge the gap between prokaryotes and eukaryotes.</title>
        <authorList>
            <person name="Spang A."/>
            <person name="Saw J.H."/>
            <person name="Jorgensen S.L."/>
            <person name="Zaremba-Niedzwiedzka K."/>
            <person name="Martijn J."/>
            <person name="Lind A.E."/>
            <person name="van Eijk R."/>
            <person name="Schleper C."/>
            <person name="Guy L."/>
            <person name="Ettema T.J."/>
        </authorList>
    </citation>
    <scope>NUCLEOTIDE SEQUENCE</scope>
</reference>
<organism evidence="1">
    <name type="scientific">marine sediment metagenome</name>
    <dbReference type="NCBI Taxonomy" id="412755"/>
    <lineage>
        <taxon>unclassified sequences</taxon>
        <taxon>metagenomes</taxon>
        <taxon>ecological metagenomes</taxon>
    </lineage>
</organism>
<proteinExistence type="predicted"/>
<dbReference type="AlphaFoldDB" id="A0A0F9EFH7"/>
<accession>A0A0F9EFH7</accession>
<gene>
    <name evidence="1" type="ORF">LCGC14_2373250</name>
</gene>
<name>A0A0F9EFH7_9ZZZZ</name>
<evidence type="ECO:0000313" key="1">
    <source>
        <dbReference type="EMBL" id="KKL28626.1"/>
    </source>
</evidence>
<comment type="caution">
    <text evidence="1">The sequence shown here is derived from an EMBL/GenBank/DDBJ whole genome shotgun (WGS) entry which is preliminary data.</text>
</comment>
<protein>
    <submittedName>
        <fullName evidence="1">Uncharacterized protein</fullName>
    </submittedName>
</protein>